<sequence>MFDVQQFIKDAFDVDVRSRIAAKCRYNTEVALDDVIASNTTKVNGNSVTKYGSMRPNFAINTFEDSSFRKVMDNNTAVFIGQEIFLQVEWVPAQRIGQLHFAIDSCGVTFRGHEILMPLVVDNCYSKLFDARILSNHLERKKARFSYRLFSIVNSRRNSATMHCKLRLCNKKDFGCLSSSRTEDCPKTDAFDFSIDGN</sequence>
<proteinExistence type="predicted"/>
<dbReference type="InterPro" id="IPR055355">
    <property type="entry name" value="ZP-C"/>
</dbReference>
<keyword evidence="1" id="KW-1015">Disulfide bond</keyword>
<reference evidence="3 4" key="1">
    <citation type="submission" date="2021-04" db="EMBL/GenBank/DDBJ databases">
        <authorList>
            <person name="Bliznina A."/>
        </authorList>
    </citation>
    <scope>NUCLEOTIDE SEQUENCE [LARGE SCALE GENOMIC DNA]</scope>
</reference>
<dbReference type="PROSITE" id="PS51034">
    <property type="entry name" value="ZP_2"/>
    <property type="match status" value="1"/>
</dbReference>
<evidence type="ECO:0000313" key="4">
    <source>
        <dbReference type="Proteomes" id="UP001158576"/>
    </source>
</evidence>
<accession>A0ABN7T5R5</accession>
<gene>
    <name evidence="3" type="ORF">OKIOD_LOCUS14543</name>
</gene>
<organism evidence="3 4">
    <name type="scientific">Oikopleura dioica</name>
    <name type="common">Tunicate</name>
    <dbReference type="NCBI Taxonomy" id="34765"/>
    <lineage>
        <taxon>Eukaryota</taxon>
        <taxon>Metazoa</taxon>
        <taxon>Chordata</taxon>
        <taxon>Tunicata</taxon>
        <taxon>Appendicularia</taxon>
        <taxon>Copelata</taxon>
        <taxon>Oikopleuridae</taxon>
        <taxon>Oikopleura</taxon>
    </lineage>
</organism>
<dbReference type="Gene3D" id="2.60.40.4100">
    <property type="entry name" value="Zona pellucida, ZP-C domain"/>
    <property type="match status" value="1"/>
</dbReference>
<dbReference type="InterPro" id="IPR042235">
    <property type="entry name" value="ZP-C_dom"/>
</dbReference>
<keyword evidence="4" id="KW-1185">Reference proteome</keyword>
<dbReference type="InterPro" id="IPR001507">
    <property type="entry name" value="ZP_dom"/>
</dbReference>
<dbReference type="Proteomes" id="UP001158576">
    <property type="component" value="Chromosome 2"/>
</dbReference>
<evidence type="ECO:0000313" key="3">
    <source>
        <dbReference type="EMBL" id="CAG5111474.1"/>
    </source>
</evidence>
<feature type="domain" description="ZP" evidence="2">
    <location>
        <begin position="1"/>
        <end position="183"/>
    </location>
</feature>
<evidence type="ECO:0000256" key="1">
    <source>
        <dbReference type="ARBA" id="ARBA00023157"/>
    </source>
</evidence>
<name>A0ABN7T5R5_OIKDI</name>
<protein>
    <submittedName>
        <fullName evidence="3">Oidioi.mRNA.OKI2018_I69.chr2.g5778.t1.cds</fullName>
    </submittedName>
</protein>
<dbReference type="Pfam" id="PF00100">
    <property type="entry name" value="Zona_pellucida"/>
    <property type="match status" value="1"/>
</dbReference>
<dbReference type="EMBL" id="OU015567">
    <property type="protein sequence ID" value="CAG5111474.1"/>
    <property type="molecule type" value="Genomic_DNA"/>
</dbReference>
<evidence type="ECO:0000259" key="2">
    <source>
        <dbReference type="PROSITE" id="PS51034"/>
    </source>
</evidence>